<dbReference type="PANTHER" id="PTHR36999:SF1">
    <property type="entry name" value="ISOCITRATE DEHYDROGENASE (NADP(+))"/>
    <property type="match status" value="1"/>
</dbReference>
<evidence type="ECO:0000256" key="10">
    <source>
        <dbReference type="ARBA" id="ARBA00046318"/>
    </source>
</evidence>
<dbReference type="PANTHER" id="PTHR36999">
    <property type="entry name" value="ISOCITRATE DEHYDROGENASE [NADP]"/>
    <property type="match status" value="1"/>
</dbReference>
<evidence type="ECO:0000313" key="12">
    <source>
        <dbReference type="Proteomes" id="UP001157961"/>
    </source>
</evidence>
<evidence type="ECO:0000256" key="9">
    <source>
        <dbReference type="ARBA" id="ARBA00023554"/>
    </source>
</evidence>
<keyword evidence="12" id="KW-1185">Reference proteome</keyword>
<protein>
    <recommendedName>
        <fullName evidence="2">isocitrate dehydrogenase (NADP(+))</fullName>
        <ecNumber evidence="2">1.1.1.42</ecNumber>
    </recommendedName>
</protein>
<dbReference type="NCBIfam" id="TIGR00178">
    <property type="entry name" value="monomer_idh"/>
    <property type="match status" value="1"/>
</dbReference>
<keyword evidence="4" id="KW-0816">Tricarboxylic acid cycle</keyword>
<dbReference type="RefSeq" id="WP_283427227.1">
    <property type="nucleotide sequence ID" value="NZ_FXTY01000007.1"/>
</dbReference>
<gene>
    <name evidence="11" type="ORF">SAMN06265373_107123</name>
</gene>
<keyword evidence="5" id="KW-0479">Metal-binding</keyword>
<comment type="caution">
    <text evidence="11">The sequence shown here is derived from an EMBL/GenBank/DDBJ whole genome shotgun (WGS) entry which is preliminary data.</text>
</comment>
<dbReference type="InterPro" id="IPR004436">
    <property type="entry name" value="Isocitrate_DH_NADP_mono"/>
</dbReference>
<evidence type="ECO:0000256" key="3">
    <source>
        <dbReference type="ARBA" id="ARBA00022435"/>
    </source>
</evidence>
<dbReference type="Proteomes" id="UP001157961">
    <property type="component" value="Unassembled WGS sequence"/>
</dbReference>
<evidence type="ECO:0000256" key="1">
    <source>
        <dbReference type="ARBA" id="ARBA00001946"/>
    </source>
</evidence>
<evidence type="ECO:0000256" key="2">
    <source>
        <dbReference type="ARBA" id="ARBA00013013"/>
    </source>
</evidence>
<comment type="catalytic activity">
    <reaction evidence="9">
        <text>D-threo-isocitrate + NADP(+) = 2-oxoglutarate + CO2 + NADPH</text>
        <dbReference type="Rhea" id="RHEA:19629"/>
        <dbReference type="ChEBI" id="CHEBI:15562"/>
        <dbReference type="ChEBI" id="CHEBI:16526"/>
        <dbReference type="ChEBI" id="CHEBI:16810"/>
        <dbReference type="ChEBI" id="CHEBI:57783"/>
        <dbReference type="ChEBI" id="CHEBI:58349"/>
        <dbReference type="EC" id="1.1.1.42"/>
    </reaction>
</comment>
<dbReference type="EMBL" id="FXTY01000007">
    <property type="protein sequence ID" value="SMP30720.1"/>
    <property type="molecule type" value="Genomic_DNA"/>
</dbReference>
<sequence>MADKKSPDILYTIVDEAPELASASFLPIIRKFVSAAGITVGTPDISLAGRIIATFPENLSADQRQSDELAALGELVKTPDANVIKLPNISASVPQLVAAIEELQSQGYNIPSYPEDPQTDEDKAIRARFDGIKGSAVNPVLREGNSDRRAARAVKNYAQNNPHSMGTWESSSKTKVSSMPGNDFYANEKSATISEAQAGDAKIEFVGKDGAVTVLKDSYPLAAGTIADATFMSAAALGAFLADAIEDTKADGTMFSLHMKATMMKVSDPIIFGHAVKAWLGPVWDAHGDAIAAAGGSPNSGLGAVLAAIDTLGNADAIKAEIAALSRPSMYMVDSDKGITNLHVPSDVIIDASMPAVIRAGGKGWDEAGNKGDTNCVIPDRCYATIYDESINFFKANGALDVTTAGSVANVGLMAQKAEEYGSHPTTFEAPAAGSIRIVLENGDVLHSHDVETGDIWRSCTVKQAPIENWIELALDRQRLTGSEAIFWLDANRAHDAELIKYVTPALEAAGKADLFQIMAPREATAQSLKTITAGNDSIAITGNVLRDYLTDLFPILELGTSAKMLSIVKLMKGGGLFETGAGGSAPKHVQQLVEENHLRWDSMGEFCALGESLNFLADVKGNAKAGVLGVAAEAATQGILDDNRSPSRKVGQPDNRDSHYWFARYWAEALAAQSDDADLAAEFAGVAKALADGEEAILAELAAAQGPAADIGGYFRPSVELKAKVMRPSTTLNAIIG</sequence>
<keyword evidence="3" id="KW-0329">Glyoxylate bypass</keyword>
<reference evidence="11 12" key="1">
    <citation type="submission" date="2017-05" db="EMBL/GenBank/DDBJ databases">
        <authorList>
            <person name="Varghese N."/>
            <person name="Submissions S."/>
        </authorList>
    </citation>
    <scope>NUCLEOTIDE SEQUENCE [LARGE SCALE GENOMIC DNA]</scope>
    <source>
        <strain evidence="11 12">DSM 29734</strain>
    </source>
</reference>
<keyword evidence="7" id="KW-0521">NADP</keyword>
<comment type="cofactor">
    <cofactor evidence="1">
        <name>Mg(2+)</name>
        <dbReference type="ChEBI" id="CHEBI:18420"/>
    </cofactor>
</comment>
<evidence type="ECO:0000256" key="8">
    <source>
        <dbReference type="ARBA" id="ARBA00023002"/>
    </source>
</evidence>
<organism evidence="11 12">
    <name type="scientific">Shimia sagamensis</name>
    <dbReference type="NCBI Taxonomy" id="1566352"/>
    <lineage>
        <taxon>Bacteria</taxon>
        <taxon>Pseudomonadati</taxon>
        <taxon>Pseudomonadota</taxon>
        <taxon>Alphaproteobacteria</taxon>
        <taxon>Rhodobacterales</taxon>
        <taxon>Roseobacteraceae</taxon>
    </lineage>
</organism>
<proteinExistence type="inferred from homology"/>
<dbReference type="SUPFAM" id="SSF53659">
    <property type="entry name" value="Isocitrate/Isopropylmalate dehydrogenase-like"/>
    <property type="match status" value="1"/>
</dbReference>
<keyword evidence="6" id="KW-0460">Magnesium</keyword>
<dbReference type="Pfam" id="PF03971">
    <property type="entry name" value="IDH"/>
    <property type="match status" value="1"/>
</dbReference>
<evidence type="ECO:0000256" key="4">
    <source>
        <dbReference type="ARBA" id="ARBA00022532"/>
    </source>
</evidence>
<dbReference type="EC" id="1.1.1.42" evidence="2"/>
<evidence type="ECO:0000256" key="5">
    <source>
        <dbReference type="ARBA" id="ARBA00022723"/>
    </source>
</evidence>
<name>A0ABY1PBT5_9RHOB</name>
<accession>A0ABY1PBT5</accession>
<keyword evidence="8" id="KW-0560">Oxidoreductase</keyword>
<evidence type="ECO:0000256" key="6">
    <source>
        <dbReference type="ARBA" id="ARBA00022842"/>
    </source>
</evidence>
<comment type="similarity">
    <text evidence="10">Belongs to the monomeric-type IDH family.</text>
</comment>
<evidence type="ECO:0000256" key="7">
    <source>
        <dbReference type="ARBA" id="ARBA00022857"/>
    </source>
</evidence>
<evidence type="ECO:0000313" key="11">
    <source>
        <dbReference type="EMBL" id="SMP30720.1"/>
    </source>
</evidence>